<sequence length="97" mass="11118">MQPEDLFEGDMMGIDLELLKTPEGMVTSYLFSQNLSGNPTKRVVSDFARLSFIDVREIFRRPNYVKFVKADVLPEPTYMLADYVPAGDDPFEFDISE</sequence>
<dbReference type="Proteomes" id="UP000186922">
    <property type="component" value="Unassembled WGS sequence"/>
</dbReference>
<protein>
    <submittedName>
        <fullName evidence="1">Uncharacterized protein</fullName>
    </submittedName>
</protein>
<evidence type="ECO:0000313" key="2">
    <source>
        <dbReference type="Proteomes" id="UP000186922"/>
    </source>
</evidence>
<dbReference type="AlphaFoldDB" id="A0A1D1VY29"/>
<keyword evidence="2" id="KW-1185">Reference proteome</keyword>
<comment type="caution">
    <text evidence="1">The sequence shown here is derived from an EMBL/GenBank/DDBJ whole genome shotgun (WGS) entry which is preliminary data.</text>
</comment>
<reference evidence="1 2" key="1">
    <citation type="journal article" date="2016" name="Nat. Commun.">
        <title>Extremotolerant tardigrade genome and improved radiotolerance of human cultured cells by tardigrade-unique protein.</title>
        <authorList>
            <person name="Hashimoto T."/>
            <person name="Horikawa D.D."/>
            <person name="Saito Y."/>
            <person name="Kuwahara H."/>
            <person name="Kozuka-Hata H."/>
            <person name="Shin-I T."/>
            <person name="Minakuchi Y."/>
            <person name="Ohishi K."/>
            <person name="Motoyama A."/>
            <person name="Aizu T."/>
            <person name="Enomoto A."/>
            <person name="Kondo K."/>
            <person name="Tanaka S."/>
            <person name="Hara Y."/>
            <person name="Koshikawa S."/>
            <person name="Sagara H."/>
            <person name="Miura T."/>
            <person name="Yokobori S."/>
            <person name="Miyagawa K."/>
            <person name="Suzuki Y."/>
            <person name="Kubo T."/>
            <person name="Oyama M."/>
            <person name="Kohara Y."/>
            <person name="Fujiyama A."/>
            <person name="Arakawa K."/>
            <person name="Katayama T."/>
            <person name="Toyoda A."/>
            <person name="Kunieda T."/>
        </authorList>
    </citation>
    <scope>NUCLEOTIDE SEQUENCE [LARGE SCALE GENOMIC DNA]</scope>
    <source>
        <strain evidence="1 2">YOKOZUNA-1</strain>
    </source>
</reference>
<accession>A0A1D1VY29</accession>
<proteinExistence type="predicted"/>
<evidence type="ECO:0000313" key="1">
    <source>
        <dbReference type="EMBL" id="GAV06317.1"/>
    </source>
</evidence>
<dbReference type="EMBL" id="BDGG01000013">
    <property type="protein sequence ID" value="GAV06317.1"/>
    <property type="molecule type" value="Genomic_DNA"/>
</dbReference>
<name>A0A1D1VY29_RAMVA</name>
<gene>
    <name evidence="1" type="primary">RvY_16331-1</name>
    <name evidence="1" type="synonym">RvY_16331.1</name>
    <name evidence="1" type="ORF">RvY_16331</name>
</gene>
<organism evidence="1 2">
    <name type="scientific">Ramazzottius varieornatus</name>
    <name type="common">Water bear</name>
    <name type="synonym">Tardigrade</name>
    <dbReference type="NCBI Taxonomy" id="947166"/>
    <lineage>
        <taxon>Eukaryota</taxon>
        <taxon>Metazoa</taxon>
        <taxon>Ecdysozoa</taxon>
        <taxon>Tardigrada</taxon>
        <taxon>Eutardigrada</taxon>
        <taxon>Parachela</taxon>
        <taxon>Hypsibioidea</taxon>
        <taxon>Ramazzottiidae</taxon>
        <taxon>Ramazzottius</taxon>
    </lineage>
</organism>